<dbReference type="EMBL" id="JAWDIP010000003">
    <property type="protein sequence ID" value="MDY0393684.1"/>
    <property type="molecule type" value="Genomic_DNA"/>
</dbReference>
<dbReference type="PANTHER" id="PTHR33989">
    <property type="match status" value="1"/>
</dbReference>
<protein>
    <submittedName>
        <fullName evidence="10">PTS transporter subunit EIIC</fullName>
    </submittedName>
</protein>
<dbReference type="InterPro" id="IPR003352">
    <property type="entry name" value="PTS_EIIC"/>
</dbReference>
<comment type="subcellular location">
    <subcellularLocation>
        <location evidence="1">Cell membrane</location>
        <topology evidence="1">Multi-pass membrane protein</topology>
    </subcellularLocation>
</comment>
<keyword evidence="6 8" id="KW-1133">Transmembrane helix</keyword>
<feature type="domain" description="Phosphotransferase system EIIC" evidence="9">
    <location>
        <begin position="29"/>
        <end position="169"/>
    </location>
</feature>
<dbReference type="InterPro" id="IPR051088">
    <property type="entry name" value="PTS_Sugar-EIIC/EIIB"/>
</dbReference>
<keyword evidence="4" id="KW-0762">Sugar transport</keyword>
<keyword evidence="2" id="KW-0813">Transport</keyword>
<dbReference type="Pfam" id="PF02378">
    <property type="entry name" value="PTS_EIIC"/>
    <property type="match status" value="1"/>
</dbReference>
<feature type="transmembrane region" description="Helical" evidence="8">
    <location>
        <begin position="105"/>
        <end position="126"/>
    </location>
</feature>
<comment type="caution">
    <text evidence="10">The sequence shown here is derived from an EMBL/GenBank/DDBJ whole genome shotgun (WGS) entry which is preliminary data.</text>
</comment>
<feature type="transmembrane region" description="Helical" evidence="8">
    <location>
        <begin position="146"/>
        <end position="167"/>
    </location>
</feature>
<proteinExistence type="predicted"/>
<evidence type="ECO:0000256" key="6">
    <source>
        <dbReference type="ARBA" id="ARBA00022989"/>
    </source>
</evidence>
<keyword evidence="7 8" id="KW-0472">Membrane</keyword>
<feature type="transmembrane region" description="Helical" evidence="8">
    <location>
        <begin position="79"/>
        <end position="98"/>
    </location>
</feature>
<evidence type="ECO:0000313" key="10">
    <source>
        <dbReference type="EMBL" id="MDY0393684.1"/>
    </source>
</evidence>
<evidence type="ECO:0000256" key="2">
    <source>
        <dbReference type="ARBA" id="ARBA00022448"/>
    </source>
</evidence>
<reference evidence="10 11" key="1">
    <citation type="submission" date="2023-10" db="EMBL/GenBank/DDBJ databases">
        <title>Virgibacillus halophilus 5B73C genome.</title>
        <authorList>
            <person name="Miliotis G."/>
            <person name="Sengupta P."/>
            <person name="Hameed A."/>
            <person name="Chuvochina M."/>
            <person name="Mcdonagh F."/>
            <person name="Simpson A.C."/>
            <person name="Singh N.K."/>
            <person name="Rekha P.D."/>
            <person name="Raman K."/>
            <person name="Hugenholtz P."/>
            <person name="Venkateswaran K."/>
        </authorList>
    </citation>
    <scope>NUCLEOTIDE SEQUENCE [LARGE SCALE GENOMIC DNA]</scope>
    <source>
        <strain evidence="10 11">5B73C</strain>
    </source>
</reference>
<evidence type="ECO:0000256" key="1">
    <source>
        <dbReference type="ARBA" id="ARBA00004651"/>
    </source>
</evidence>
<organism evidence="10 11">
    <name type="scientific">Tigheibacillus halophilus</name>
    <dbReference type="NCBI Taxonomy" id="361280"/>
    <lineage>
        <taxon>Bacteria</taxon>
        <taxon>Bacillati</taxon>
        <taxon>Bacillota</taxon>
        <taxon>Bacilli</taxon>
        <taxon>Bacillales</taxon>
        <taxon>Bacillaceae</taxon>
        <taxon>Tigheibacillus</taxon>
    </lineage>
</organism>
<sequence length="175" mass="18924">MNNIANKIAQWLMPVATKFSNQRHLGAIREGFITVIPLVIVASFFILINNVILDPENGILGHIVDLSKYKEIGDQINNGTLGILSILITFTISYKLAVSYDEDGIIPGVMAVAVFITMLPTVTNIVPIGSDETVKVTGVFSQNQTSATGLLFAILSALLGTEVFFAAEKEKKITN</sequence>
<keyword evidence="5 8" id="KW-0812">Transmembrane</keyword>
<dbReference type="PANTHER" id="PTHR33989:SF10">
    <property type="entry name" value="PERMEASE IIC COMPONENT"/>
    <property type="match status" value="1"/>
</dbReference>
<gene>
    <name evidence="10" type="ORF">RWE15_03550</name>
</gene>
<keyword evidence="3" id="KW-1003">Cell membrane</keyword>
<name>A0ABU5C564_9BACI</name>
<evidence type="ECO:0000313" key="11">
    <source>
        <dbReference type="Proteomes" id="UP001281447"/>
    </source>
</evidence>
<feature type="transmembrane region" description="Helical" evidence="8">
    <location>
        <begin position="32"/>
        <end position="52"/>
    </location>
</feature>
<accession>A0ABU5C564</accession>
<evidence type="ECO:0000256" key="8">
    <source>
        <dbReference type="SAM" id="Phobius"/>
    </source>
</evidence>
<evidence type="ECO:0000256" key="7">
    <source>
        <dbReference type="ARBA" id="ARBA00023136"/>
    </source>
</evidence>
<keyword evidence="11" id="KW-1185">Reference proteome</keyword>
<evidence type="ECO:0000256" key="4">
    <source>
        <dbReference type="ARBA" id="ARBA00022597"/>
    </source>
</evidence>
<evidence type="ECO:0000256" key="5">
    <source>
        <dbReference type="ARBA" id="ARBA00022692"/>
    </source>
</evidence>
<evidence type="ECO:0000259" key="9">
    <source>
        <dbReference type="Pfam" id="PF02378"/>
    </source>
</evidence>
<evidence type="ECO:0000256" key="3">
    <source>
        <dbReference type="ARBA" id="ARBA00022475"/>
    </source>
</evidence>
<dbReference type="Proteomes" id="UP001281447">
    <property type="component" value="Unassembled WGS sequence"/>
</dbReference>